<proteinExistence type="predicted"/>
<gene>
    <name evidence="2" type="ORF">NG800_008390</name>
</gene>
<organism evidence="2 3">
    <name type="scientific">Epilithonimonas ginsengisoli</name>
    <dbReference type="NCBI Taxonomy" id="1245592"/>
    <lineage>
        <taxon>Bacteria</taxon>
        <taxon>Pseudomonadati</taxon>
        <taxon>Bacteroidota</taxon>
        <taxon>Flavobacteriia</taxon>
        <taxon>Flavobacteriales</taxon>
        <taxon>Weeksellaceae</taxon>
        <taxon>Chryseobacterium group</taxon>
        <taxon>Epilithonimonas</taxon>
    </lineage>
</organism>
<keyword evidence="1" id="KW-0812">Transmembrane</keyword>
<comment type="caution">
    <text evidence="2">The sequence shown here is derived from an EMBL/GenBank/DDBJ whole genome shotgun (WGS) entry which is preliminary data.</text>
</comment>
<name>A0ABU4JH24_9FLAO</name>
<keyword evidence="1" id="KW-0472">Membrane</keyword>
<accession>A0ABU4JH24</accession>
<sequence>MHRKIIKSGNWESWKRSKTKHDFEILIINVAVILSVFVFAAIIQP</sequence>
<feature type="transmembrane region" description="Helical" evidence="1">
    <location>
        <begin position="21"/>
        <end position="43"/>
    </location>
</feature>
<dbReference type="EMBL" id="JAMXLT020000012">
    <property type="protein sequence ID" value="MDW8548927.1"/>
    <property type="molecule type" value="Genomic_DNA"/>
</dbReference>
<protein>
    <submittedName>
        <fullName evidence="2">Uncharacterized protein</fullName>
    </submittedName>
</protein>
<dbReference type="Proteomes" id="UP001204439">
    <property type="component" value="Unassembled WGS sequence"/>
</dbReference>
<dbReference type="RefSeq" id="WP_165569371.1">
    <property type="nucleotide sequence ID" value="NZ_JAMXLT020000012.1"/>
</dbReference>
<keyword evidence="1" id="KW-1133">Transmembrane helix</keyword>
<evidence type="ECO:0000256" key="1">
    <source>
        <dbReference type="SAM" id="Phobius"/>
    </source>
</evidence>
<reference evidence="2 3" key="1">
    <citation type="submission" date="2023-11" db="EMBL/GenBank/DDBJ databases">
        <title>First isolation, identification, and characterization of non-pathogenic Epilithonimonas ginsengisoli isolated from diseased farmed rainbow trout (Oncorhynchus mykiss) in Chile.</title>
        <authorList>
            <person name="Miranda C.D."/>
            <person name="Irgang R."/>
            <person name="Concha C."/>
            <person name="Rojas R."/>
            <person name="Avendano R."/>
        </authorList>
    </citation>
    <scope>NUCLEOTIDE SEQUENCE [LARGE SCALE GENOMIC DNA]</scope>
    <source>
        <strain evidence="2 3">FP99</strain>
    </source>
</reference>
<evidence type="ECO:0000313" key="3">
    <source>
        <dbReference type="Proteomes" id="UP001204439"/>
    </source>
</evidence>
<evidence type="ECO:0000313" key="2">
    <source>
        <dbReference type="EMBL" id="MDW8548927.1"/>
    </source>
</evidence>
<keyword evidence="3" id="KW-1185">Reference proteome</keyword>